<dbReference type="Proteomes" id="UP000241769">
    <property type="component" value="Unassembled WGS sequence"/>
</dbReference>
<comment type="caution">
    <text evidence="2">The sequence shown here is derived from an EMBL/GenBank/DDBJ whole genome shotgun (WGS) entry which is preliminary data.</text>
</comment>
<name>A0A2P6MXI1_9EUKA</name>
<accession>A0A2P6MXI1</accession>
<dbReference type="EMBL" id="MDYQ01000326">
    <property type="protein sequence ID" value="PRP76432.1"/>
    <property type="molecule type" value="Genomic_DNA"/>
</dbReference>
<evidence type="ECO:0000256" key="1">
    <source>
        <dbReference type="SAM" id="MobiDB-lite"/>
    </source>
</evidence>
<proteinExistence type="predicted"/>
<keyword evidence="3" id="KW-1185">Reference proteome</keyword>
<gene>
    <name evidence="2" type="ORF">PROFUN_12044</name>
</gene>
<dbReference type="InParanoid" id="A0A2P6MXI1"/>
<evidence type="ECO:0000313" key="3">
    <source>
        <dbReference type="Proteomes" id="UP000241769"/>
    </source>
</evidence>
<feature type="compositionally biased region" description="Acidic residues" evidence="1">
    <location>
        <begin position="74"/>
        <end position="83"/>
    </location>
</feature>
<dbReference type="AlphaFoldDB" id="A0A2P6MXI1"/>
<reference evidence="2 3" key="1">
    <citation type="journal article" date="2018" name="Genome Biol. Evol.">
        <title>Multiple Roots of Fruiting Body Formation in Amoebozoa.</title>
        <authorList>
            <person name="Hillmann F."/>
            <person name="Forbes G."/>
            <person name="Novohradska S."/>
            <person name="Ferling I."/>
            <person name="Riege K."/>
            <person name="Groth M."/>
            <person name="Westermann M."/>
            <person name="Marz M."/>
            <person name="Spaller T."/>
            <person name="Winckler T."/>
            <person name="Schaap P."/>
            <person name="Glockner G."/>
        </authorList>
    </citation>
    <scope>NUCLEOTIDE SEQUENCE [LARGE SCALE GENOMIC DNA]</scope>
    <source>
        <strain evidence="2 3">Jena</strain>
    </source>
</reference>
<sequence length="118" mass="13436">MLFDDSISDGDFSLKDMENHTQTSYKDILMDSIVDLDGNQLDLDVLGKDLDDGEFVEMSSIDSAQERKVKLEDSDFEGEEAVEEVTKSTSINSRRRSTAPITFVEEEEEEEEEIEDPF</sequence>
<feature type="compositionally biased region" description="Acidic residues" evidence="1">
    <location>
        <begin position="104"/>
        <end position="118"/>
    </location>
</feature>
<feature type="region of interest" description="Disordered" evidence="1">
    <location>
        <begin position="69"/>
        <end position="118"/>
    </location>
</feature>
<protein>
    <submittedName>
        <fullName evidence="2">Uncharacterized protein</fullName>
    </submittedName>
</protein>
<organism evidence="2 3">
    <name type="scientific">Planoprotostelium fungivorum</name>
    <dbReference type="NCBI Taxonomy" id="1890364"/>
    <lineage>
        <taxon>Eukaryota</taxon>
        <taxon>Amoebozoa</taxon>
        <taxon>Evosea</taxon>
        <taxon>Variosea</taxon>
        <taxon>Cavosteliida</taxon>
        <taxon>Cavosteliaceae</taxon>
        <taxon>Planoprotostelium</taxon>
    </lineage>
</organism>
<evidence type="ECO:0000313" key="2">
    <source>
        <dbReference type="EMBL" id="PRP76432.1"/>
    </source>
</evidence>